<dbReference type="Pfam" id="PF00176">
    <property type="entry name" value="SNF2-rel_dom"/>
    <property type="match status" value="1"/>
</dbReference>
<proteinExistence type="predicted"/>
<evidence type="ECO:0000256" key="1">
    <source>
        <dbReference type="ARBA" id="ARBA00022741"/>
    </source>
</evidence>
<dbReference type="InterPro" id="IPR014001">
    <property type="entry name" value="Helicase_ATP-bd"/>
</dbReference>
<keyword evidence="8" id="KW-1185">Reference proteome</keyword>
<dbReference type="PANTHER" id="PTHR45766">
    <property type="entry name" value="DNA ANNEALING HELICASE AND ENDONUCLEASE ZRANB3 FAMILY MEMBER"/>
    <property type="match status" value="1"/>
</dbReference>
<evidence type="ECO:0000259" key="6">
    <source>
        <dbReference type="PROSITE" id="PS51194"/>
    </source>
</evidence>
<dbReference type="InterPro" id="IPR000330">
    <property type="entry name" value="SNF2_N"/>
</dbReference>
<dbReference type="AlphaFoldDB" id="A0A1V2J8F0"/>
<accession>A0A1V2J8F0</accession>
<organism evidence="7 8">
    <name type="scientific">Pseudomonas azotoformans</name>
    <dbReference type="NCBI Taxonomy" id="47878"/>
    <lineage>
        <taxon>Bacteria</taxon>
        <taxon>Pseudomonadati</taxon>
        <taxon>Pseudomonadota</taxon>
        <taxon>Gammaproteobacteria</taxon>
        <taxon>Pseudomonadales</taxon>
        <taxon>Pseudomonadaceae</taxon>
        <taxon>Pseudomonas</taxon>
    </lineage>
</organism>
<keyword evidence="2" id="KW-0378">Hydrolase</keyword>
<protein>
    <submittedName>
        <fullName evidence="7">Helicase</fullName>
    </submittedName>
</protein>
<dbReference type="PANTHER" id="PTHR45766:SF6">
    <property type="entry name" value="SWI_SNF-RELATED MATRIX-ASSOCIATED ACTIN-DEPENDENT REGULATOR OF CHROMATIN SUBFAMILY A-LIKE PROTEIN 1"/>
    <property type="match status" value="1"/>
</dbReference>
<dbReference type="RefSeq" id="WP_071493591.1">
    <property type="nucleotide sequence ID" value="NZ_LT629702.1"/>
</dbReference>
<dbReference type="Proteomes" id="UP000188559">
    <property type="component" value="Unassembled WGS sequence"/>
</dbReference>
<dbReference type="Gene3D" id="3.40.50.300">
    <property type="entry name" value="P-loop containing nucleotide triphosphate hydrolases"/>
    <property type="match status" value="1"/>
</dbReference>
<dbReference type="InterPro" id="IPR027417">
    <property type="entry name" value="P-loop_NTPase"/>
</dbReference>
<dbReference type="EMBL" id="MNPV01000009">
    <property type="protein sequence ID" value="ONH40931.1"/>
    <property type="molecule type" value="Genomic_DNA"/>
</dbReference>
<dbReference type="GeneID" id="57375963"/>
<dbReference type="SMART" id="SM00490">
    <property type="entry name" value="HELICc"/>
    <property type="match status" value="1"/>
</dbReference>
<evidence type="ECO:0000256" key="4">
    <source>
        <dbReference type="ARBA" id="ARBA00022840"/>
    </source>
</evidence>
<dbReference type="Gene3D" id="3.40.50.10810">
    <property type="entry name" value="Tandem AAA-ATPase domain"/>
    <property type="match status" value="1"/>
</dbReference>
<dbReference type="SMART" id="SM00487">
    <property type="entry name" value="DEXDc"/>
    <property type="match status" value="1"/>
</dbReference>
<dbReference type="CDD" id="cd18011">
    <property type="entry name" value="DEXDc_RapA"/>
    <property type="match status" value="1"/>
</dbReference>
<dbReference type="NCBIfam" id="NF038317">
    <property type="entry name" value="DISARM_DrmD"/>
    <property type="match status" value="1"/>
</dbReference>
<dbReference type="InterPro" id="IPR057342">
    <property type="entry name" value="DEXDc_RapA"/>
</dbReference>
<evidence type="ECO:0000259" key="5">
    <source>
        <dbReference type="PROSITE" id="PS51192"/>
    </source>
</evidence>
<dbReference type="Pfam" id="PF00271">
    <property type="entry name" value="Helicase_C"/>
    <property type="match status" value="1"/>
</dbReference>
<evidence type="ECO:0000313" key="7">
    <source>
        <dbReference type="EMBL" id="ONH40931.1"/>
    </source>
</evidence>
<sequence length="1041" mass="117193">MTAAAEDGCYRNVPEPGQLVEVRRRQWVVAEVDASKLGAVQQHAVTLASIDEDALGEELQVIWEIEPGAHVIERAGLPAITGQDESDTLEAFLDAVRWGAATNADRGFLQAPFRSGVTLEDFQLDPLVRAIDMARVNLLIADDVGLGKTIEAGLVIQEMLLRHRARTVLIVCPASLQEKWRLEMAEKFGLEFKIVDSTYIREMRRERGIHANPWNSFPRLITSMDWAKAGEGLRAFHDILPAHVNYPRKFDLLVVDEAHNVAPAAGAQYALESQRTRLIRTIAPHFQHHLFLTATPHNGYTESFTSLLELLDDQRFARNIMPDEKQLAQVMIRRLKSEITDKTGQLIYAPRKLEVLGVEYTVKEREIHHKLQAFCASREVAGAELGGVTGVSFINQLLKKRLFSSPAAFATTLAKHIATLESGAVRKDRSGLSDRILLKAIQRAEEDYANDADVEMAQQEAVEEATRNSRPLNDLERVLLDEMREWSQQAMHQTDSKAKAVLTWIDSYLKSNGDWNDKRVILFTEYRTTLDWLQRILATHDLGGDRLMTLHGGMDYDDREMVKAAFQADPEVSPVRILLATDAASEGIDLQNHCNYLIHLEIPYNPNVMEQRNGRIDRHGQRAKEVLIWHPVDAKEDGEAVGGHKDDILRALRKLDSMRADMGSVNPVIAPQMSGLIEGTLRDLDTRIAEAKIERARRFVRTDKEIQSRVAKLHERLIETKEGLHLSPEHILMAVNTALALADKPALKPLLLTGLESGTVFELPPLGGAWERCREGLEHPFTGKIRPVTFDHEVAKGRDDLVLVHLNHRLVQMCLRLLRAEVWAHEDNKKLSRVTVRVLPDDRLDTPAVVVVSRLVITGGNHHRLHEELTVAGGYLREQSFKREEGVTRLQALLDEGQSSRLDAFAFDTLRARFGAVEESIQQTLKARSRNRLESLGNTLQLRKNSELKDISAVLSELERAIGAELRKAEKPEQLALFSEDERTQLRRDNSALEARLARIPAEREQEISAIEARYNVPQDRTFPVAVIFIVPASFAQGGRV</sequence>
<dbReference type="CDD" id="cd18793">
    <property type="entry name" value="SF2_C_SNF"/>
    <property type="match status" value="1"/>
</dbReference>
<gene>
    <name evidence="7" type="ORF">BLL37_26930</name>
</gene>
<dbReference type="GO" id="GO:0004386">
    <property type="term" value="F:helicase activity"/>
    <property type="evidence" value="ECO:0007669"/>
    <property type="project" value="UniProtKB-KW"/>
</dbReference>
<dbReference type="GO" id="GO:0005524">
    <property type="term" value="F:ATP binding"/>
    <property type="evidence" value="ECO:0007669"/>
    <property type="project" value="UniProtKB-KW"/>
</dbReference>
<comment type="caution">
    <text evidence="7">The sequence shown here is derived from an EMBL/GenBank/DDBJ whole genome shotgun (WGS) entry which is preliminary data.</text>
</comment>
<dbReference type="OrthoDB" id="9814088at2"/>
<feature type="domain" description="Helicase ATP-binding" evidence="5">
    <location>
        <begin position="129"/>
        <end position="314"/>
    </location>
</feature>
<dbReference type="InterPro" id="IPR038718">
    <property type="entry name" value="SNF2-like_sf"/>
</dbReference>
<evidence type="ECO:0000256" key="2">
    <source>
        <dbReference type="ARBA" id="ARBA00022801"/>
    </source>
</evidence>
<dbReference type="InterPro" id="IPR049730">
    <property type="entry name" value="SNF2/RAD54-like_C"/>
</dbReference>
<reference evidence="7 8" key="1">
    <citation type="submission" date="2016-10" db="EMBL/GenBank/DDBJ databases">
        <title>Pseudomonas lactis sp. nov. and Pseudomonas paralactis sp. nov., isolated from bovine raw milk.</title>
        <authorList>
            <person name="Von Neubeck M."/>
            <person name="Huptas C."/>
            <person name="Glueck C."/>
            <person name="Krewinkel M."/>
            <person name="Stoeckel M."/>
            <person name="Stressler T."/>
            <person name="Fischer L."/>
            <person name="Hinrichs J."/>
            <person name="Scherer S."/>
            <person name="Wenning M."/>
        </authorList>
    </citation>
    <scope>NUCLEOTIDE SEQUENCE [LARGE SCALE GENOMIC DNA]</scope>
    <source>
        <strain evidence="7 8">DSM 18862</strain>
    </source>
</reference>
<name>A0A1V2J8F0_PSEAZ</name>
<keyword evidence="1" id="KW-0547">Nucleotide-binding</keyword>
<dbReference type="SUPFAM" id="SSF52540">
    <property type="entry name" value="P-loop containing nucleoside triphosphate hydrolases"/>
    <property type="match status" value="1"/>
</dbReference>
<evidence type="ECO:0000256" key="3">
    <source>
        <dbReference type="ARBA" id="ARBA00022806"/>
    </source>
</evidence>
<keyword evidence="3 7" id="KW-0347">Helicase</keyword>
<dbReference type="PROSITE" id="PS51192">
    <property type="entry name" value="HELICASE_ATP_BIND_1"/>
    <property type="match status" value="1"/>
</dbReference>
<keyword evidence="4" id="KW-0067">ATP-binding</keyword>
<dbReference type="PROSITE" id="PS51194">
    <property type="entry name" value="HELICASE_CTER"/>
    <property type="match status" value="1"/>
</dbReference>
<dbReference type="InterPro" id="IPR001650">
    <property type="entry name" value="Helicase_C-like"/>
</dbReference>
<feature type="domain" description="Helicase C-terminal" evidence="6">
    <location>
        <begin position="508"/>
        <end position="677"/>
    </location>
</feature>
<evidence type="ECO:0000313" key="8">
    <source>
        <dbReference type="Proteomes" id="UP000188559"/>
    </source>
</evidence>
<dbReference type="GO" id="GO:0016787">
    <property type="term" value="F:hydrolase activity"/>
    <property type="evidence" value="ECO:0007669"/>
    <property type="project" value="UniProtKB-KW"/>
</dbReference>